<feature type="compositionally biased region" description="Low complexity" evidence="2">
    <location>
        <begin position="27"/>
        <end position="40"/>
    </location>
</feature>
<dbReference type="EMBL" id="JH767571">
    <property type="protein sequence ID" value="EON64994.1"/>
    <property type="molecule type" value="Genomic_DNA"/>
</dbReference>
<gene>
    <name evidence="3" type="ORF">W97_04229</name>
</gene>
<dbReference type="Proteomes" id="UP000016924">
    <property type="component" value="Unassembled WGS sequence"/>
</dbReference>
<evidence type="ECO:0000256" key="1">
    <source>
        <dbReference type="SAM" id="Coils"/>
    </source>
</evidence>
<organism evidence="3 4">
    <name type="scientific">Coniosporium apollinis (strain CBS 100218)</name>
    <name type="common">Rock-inhabiting black yeast</name>
    <dbReference type="NCBI Taxonomy" id="1168221"/>
    <lineage>
        <taxon>Eukaryota</taxon>
        <taxon>Fungi</taxon>
        <taxon>Dikarya</taxon>
        <taxon>Ascomycota</taxon>
        <taxon>Pezizomycotina</taxon>
        <taxon>Dothideomycetes</taxon>
        <taxon>Dothideomycetes incertae sedis</taxon>
        <taxon>Coniosporium</taxon>
    </lineage>
</organism>
<dbReference type="GeneID" id="19901540"/>
<protein>
    <submittedName>
        <fullName evidence="3">Uncharacterized protein</fullName>
    </submittedName>
</protein>
<feature type="coiled-coil region" evidence="1">
    <location>
        <begin position="83"/>
        <end position="126"/>
    </location>
</feature>
<dbReference type="RefSeq" id="XP_007780311.1">
    <property type="nucleotide sequence ID" value="XM_007782121.1"/>
</dbReference>
<sequence>MAARGQVIEETTMTTRTTRRGSIPTTRRGSQSQSSPRQASDAQEADGPSSSTLDVDTQEVAAMVEGYIKGDSRTLGAKREAITKSYQNRIKQARNDINDLFSEHERRAARTRKAQLERLLELIREKGDIEKKIASSIRTLEAAYFCRVQEFQAVVRDRAKDLG</sequence>
<proteinExistence type="predicted"/>
<evidence type="ECO:0000313" key="3">
    <source>
        <dbReference type="EMBL" id="EON64994.1"/>
    </source>
</evidence>
<dbReference type="HOGENOM" id="CLU_1626944_0_0_1"/>
<feature type="region of interest" description="Disordered" evidence="2">
    <location>
        <begin position="1"/>
        <end position="57"/>
    </location>
</feature>
<dbReference type="AlphaFoldDB" id="R7YT39"/>
<reference evidence="4" key="1">
    <citation type="submission" date="2012-06" db="EMBL/GenBank/DDBJ databases">
        <title>The genome sequence of Coniosporium apollinis CBS 100218.</title>
        <authorList>
            <consortium name="The Broad Institute Genome Sequencing Platform"/>
            <person name="Cuomo C."/>
            <person name="Gorbushina A."/>
            <person name="Noack S."/>
            <person name="Walker B."/>
            <person name="Young S.K."/>
            <person name="Zeng Q."/>
            <person name="Gargeya S."/>
            <person name="Fitzgerald M."/>
            <person name="Haas B."/>
            <person name="Abouelleil A."/>
            <person name="Alvarado L."/>
            <person name="Arachchi H.M."/>
            <person name="Berlin A.M."/>
            <person name="Chapman S.B."/>
            <person name="Goldberg J."/>
            <person name="Griggs A."/>
            <person name="Gujja S."/>
            <person name="Hansen M."/>
            <person name="Howarth C."/>
            <person name="Imamovic A."/>
            <person name="Larimer J."/>
            <person name="McCowan C."/>
            <person name="Montmayeur A."/>
            <person name="Murphy C."/>
            <person name="Neiman D."/>
            <person name="Pearson M."/>
            <person name="Priest M."/>
            <person name="Roberts A."/>
            <person name="Saif S."/>
            <person name="Shea T."/>
            <person name="Sisk P."/>
            <person name="Sykes S."/>
            <person name="Wortman J."/>
            <person name="Nusbaum C."/>
            <person name="Birren B."/>
        </authorList>
    </citation>
    <scope>NUCLEOTIDE SEQUENCE [LARGE SCALE GENOMIC DNA]</scope>
    <source>
        <strain evidence="4">CBS 100218</strain>
    </source>
</reference>
<dbReference type="OrthoDB" id="3747906at2759"/>
<dbReference type="eggNOG" id="ENOG502SWN2">
    <property type="taxonomic scope" value="Eukaryota"/>
</dbReference>
<evidence type="ECO:0000313" key="4">
    <source>
        <dbReference type="Proteomes" id="UP000016924"/>
    </source>
</evidence>
<accession>R7YT39</accession>
<keyword evidence="1" id="KW-0175">Coiled coil</keyword>
<evidence type="ECO:0000256" key="2">
    <source>
        <dbReference type="SAM" id="MobiDB-lite"/>
    </source>
</evidence>
<keyword evidence="4" id="KW-1185">Reference proteome</keyword>
<name>R7YT39_CONA1</name>